<dbReference type="InterPro" id="IPR018376">
    <property type="entry name" value="Enoyl-CoA_hyd/isom_CS"/>
</dbReference>
<dbReference type="EMBL" id="BAABHS010000020">
    <property type="protein sequence ID" value="GAA4978497.1"/>
    <property type="molecule type" value="Genomic_DNA"/>
</dbReference>
<dbReference type="RefSeq" id="WP_345678218.1">
    <property type="nucleotide sequence ID" value="NZ_BAABHS010000020.1"/>
</dbReference>
<organism evidence="3 4">
    <name type="scientific">Yinghuangia aomiensis</name>
    <dbReference type="NCBI Taxonomy" id="676205"/>
    <lineage>
        <taxon>Bacteria</taxon>
        <taxon>Bacillati</taxon>
        <taxon>Actinomycetota</taxon>
        <taxon>Actinomycetes</taxon>
        <taxon>Kitasatosporales</taxon>
        <taxon>Streptomycetaceae</taxon>
        <taxon>Yinghuangia</taxon>
    </lineage>
</organism>
<gene>
    <name evidence="3" type="ORF">GCM10023205_53210</name>
</gene>
<protein>
    <submittedName>
        <fullName evidence="3">Enoyl-CoA hydratase/isomerase family protein</fullName>
    </submittedName>
</protein>
<dbReference type="PROSITE" id="PS00166">
    <property type="entry name" value="ENOYL_COA_HYDRATASE"/>
    <property type="match status" value="1"/>
</dbReference>
<feature type="region of interest" description="Disordered" evidence="2">
    <location>
        <begin position="71"/>
        <end position="90"/>
    </location>
</feature>
<proteinExistence type="inferred from homology"/>
<dbReference type="Gene3D" id="3.90.226.10">
    <property type="entry name" value="2-enoyl-CoA Hydratase, Chain A, domain 1"/>
    <property type="match status" value="1"/>
</dbReference>
<dbReference type="CDD" id="cd06558">
    <property type="entry name" value="crotonase-like"/>
    <property type="match status" value="1"/>
</dbReference>
<dbReference type="Proteomes" id="UP001500466">
    <property type="component" value="Unassembled WGS sequence"/>
</dbReference>
<comment type="caution">
    <text evidence="3">The sequence shown here is derived from an EMBL/GenBank/DDBJ whole genome shotgun (WGS) entry which is preliminary data.</text>
</comment>
<dbReference type="InterPro" id="IPR029045">
    <property type="entry name" value="ClpP/crotonase-like_dom_sf"/>
</dbReference>
<dbReference type="PANTHER" id="PTHR43459:SF1">
    <property type="entry name" value="EG:BACN32G11.4 PROTEIN"/>
    <property type="match status" value="1"/>
</dbReference>
<evidence type="ECO:0000256" key="2">
    <source>
        <dbReference type="SAM" id="MobiDB-lite"/>
    </source>
</evidence>
<keyword evidence="4" id="KW-1185">Reference proteome</keyword>
<sequence length="255" mass="27658">MQAEHALSEYRKTAVHADATTWRITLDDPATGNLIDEQMLDELLHALDRARAERRVRALVFSGSGPDFCLGGSRDELTQPTPGNDPGFDQRRIGDKARRLCDAIASHPAVTIARIHGRAHGAGFALALHCDLRVGTPDAVFRLPELAFGLPAAWGGAMARLVGEIGAARTRELLLTGQAVDAVTAERLSVLHRVVSEETLDKAVERWVRPIVRCSPHALYTTKAMLGAYSAANRLADMGLLDAALLTTSLKDRRD</sequence>
<accession>A0ABP9HUP6</accession>
<comment type="similarity">
    <text evidence="1">Belongs to the enoyl-CoA hydratase/isomerase family.</text>
</comment>
<reference evidence="4" key="1">
    <citation type="journal article" date="2019" name="Int. J. Syst. Evol. Microbiol.">
        <title>The Global Catalogue of Microorganisms (GCM) 10K type strain sequencing project: providing services to taxonomists for standard genome sequencing and annotation.</title>
        <authorList>
            <consortium name="The Broad Institute Genomics Platform"/>
            <consortium name="The Broad Institute Genome Sequencing Center for Infectious Disease"/>
            <person name="Wu L."/>
            <person name="Ma J."/>
        </authorList>
    </citation>
    <scope>NUCLEOTIDE SEQUENCE [LARGE SCALE GENOMIC DNA]</scope>
    <source>
        <strain evidence="4">JCM 17986</strain>
    </source>
</reference>
<dbReference type="PANTHER" id="PTHR43459">
    <property type="entry name" value="ENOYL-COA HYDRATASE"/>
    <property type="match status" value="1"/>
</dbReference>
<dbReference type="InterPro" id="IPR001753">
    <property type="entry name" value="Enoyl-CoA_hydra/iso"/>
</dbReference>
<dbReference type="Pfam" id="PF00378">
    <property type="entry name" value="ECH_1"/>
    <property type="match status" value="1"/>
</dbReference>
<name>A0ABP9HUP6_9ACTN</name>
<evidence type="ECO:0000256" key="1">
    <source>
        <dbReference type="RuleBase" id="RU003707"/>
    </source>
</evidence>
<dbReference type="SUPFAM" id="SSF52096">
    <property type="entry name" value="ClpP/crotonase"/>
    <property type="match status" value="1"/>
</dbReference>
<evidence type="ECO:0000313" key="4">
    <source>
        <dbReference type="Proteomes" id="UP001500466"/>
    </source>
</evidence>
<evidence type="ECO:0000313" key="3">
    <source>
        <dbReference type="EMBL" id="GAA4978497.1"/>
    </source>
</evidence>